<dbReference type="Proteomes" id="UP000694255">
    <property type="component" value="Unassembled WGS sequence"/>
</dbReference>
<dbReference type="AlphaFoldDB" id="A0A8J5QRK0"/>
<protein>
    <recommendedName>
        <fullName evidence="3">Endonuclease/exonuclease/phosphatase domain-containing protein</fullName>
    </recommendedName>
</protein>
<gene>
    <name evidence="1" type="ORF">J8A68_001194</name>
</gene>
<comment type="caution">
    <text evidence="1">The sequence shown here is derived from an EMBL/GenBank/DDBJ whole genome shotgun (WGS) entry which is preliminary data.</text>
</comment>
<evidence type="ECO:0000313" key="1">
    <source>
        <dbReference type="EMBL" id="KAG7665138.1"/>
    </source>
</evidence>
<reference evidence="1 2" key="1">
    <citation type="journal article" date="2021" name="DNA Res.">
        <title>Genome analysis of Candida subhashii reveals its hybrid nature and dual mitochondrial genome conformations.</title>
        <authorList>
            <person name="Mixao V."/>
            <person name="Hegedusova E."/>
            <person name="Saus E."/>
            <person name="Pryszcz L.P."/>
            <person name="Cillingova A."/>
            <person name="Nosek J."/>
            <person name="Gabaldon T."/>
        </authorList>
    </citation>
    <scope>NUCLEOTIDE SEQUENCE [LARGE SCALE GENOMIC DNA]</scope>
    <source>
        <strain evidence="1 2">CBS 10753</strain>
    </source>
</reference>
<dbReference type="GeneID" id="73467995"/>
<evidence type="ECO:0000313" key="2">
    <source>
        <dbReference type="Proteomes" id="UP000694255"/>
    </source>
</evidence>
<accession>A0A8J5QRK0</accession>
<dbReference type="OrthoDB" id="276515at2759"/>
<proteinExistence type="predicted"/>
<name>A0A8J5QRK0_9ASCO</name>
<evidence type="ECO:0008006" key="3">
    <source>
        <dbReference type="Google" id="ProtNLM"/>
    </source>
</evidence>
<organism evidence="1 2">
    <name type="scientific">[Candida] subhashii</name>
    <dbReference type="NCBI Taxonomy" id="561895"/>
    <lineage>
        <taxon>Eukaryota</taxon>
        <taxon>Fungi</taxon>
        <taxon>Dikarya</taxon>
        <taxon>Ascomycota</taxon>
        <taxon>Saccharomycotina</taxon>
        <taxon>Pichiomycetes</taxon>
        <taxon>Debaryomycetaceae</taxon>
        <taxon>Spathaspora</taxon>
    </lineage>
</organism>
<dbReference type="RefSeq" id="XP_049265370.1">
    <property type="nucleotide sequence ID" value="XM_049404821.1"/>
</dbReference>
<dbReference type="EMBL" id="JAGSYN010000051">
    <property type="protein sequence ID" value="KAG7665138.1"/>
    <property type="molecule type" value="Genomic_DNA"/>
</dbReference>
<sequence>MNAVIAAMQENCLEKPTIITVQGALVNQVNDIINGLNKNKDTDWKYFGYGADDGAEAGEFNPIIYDSNEWTLESGSQVWISPTPDEPSLFPGATQKRTFTMATFKHNSRRIRIINGQFDDEIDEARDFGARFIELYARKSMQDGYLTIVTGGINSAKGSYPHELFTKNLSDCSKKFSPRYSTYSSFSIIRGETMDLETIDFVFVDARSIATMNYQVIDNISDGLFRFSDHRPVIADLFI</sequence>
<keyword evidence="2" id="KW-1185">Reference proteome</keyword>